<dbReference type="PROSITE" id="PS50943">
    <property type="entry name" value="HTH_CROC1"/>
    <property type="match status" value="1"/>
</dbReference>
<dbReference type="Proteomes" id="UP001645859">
    <property type="component" value="Unassembled WGS sequence"/>
</dbReference>
<evidence type="ECO:0000256" key="1">
    <source>
        <dbReference type="ARBA" id="ARBA00023125"/>
    </source>
</evidence>
<protein>
    <submittedName>
        <fullName evidence="4">XRE family transcriptional regulator</fullName>
    </submittedName>
</protein>
<keyword evidence="1" id="KW-0238">DNA-binding</keyword>
<keyword evidence="5" id="KW-1185">Reference proteome</keyword>
<dbReference type="InterPro" id="IPR050807">
    <property type="entry name" value="TransReg_Diox_bact_type"/>
</dbReference>
<organism evidence="4 5">
    <name type="scientific">Leucobacter chromiireducens subsp. solipictus</name>
    <dbReference type="NCBI Taxonomy" id="398235"/>
    <lineage>
        <taxon>Bacteria</taxon>
        <taxon>Bacillati</taxon>
        <taxon>Actinomycetota</taxon>
        <taxon>Actinomycetes</taxon>
        <taxon>Micrococcales</taxon>
        <taxon>Microbacteriaceae</taxon>
        <taxon>Leucobacter</taxon>
    </lineage>
</organism>
<dbReference type="PANTHER" id="PTHR46797:SF1">
    <property type="entry name" value="METHYLPHOSPHONATE SYNTHASE"/>
    <property type="match status" value="1"/>
</dbReference>
<dbReference type="CDD" id="cd00093">
    <property type="entry name" value="HTH_XRE"/>
    <property type="match status" value="1"/>
</dbReference>
<sequence>MAKIHSAAALKIGQRVRSARQRLGISLEDLGELAEVSWTSIGKIERGAQSPNVETIVRLATALDVEPGTFLTGVTSDDYGQRPHRLTARDLINARAARDRVASDPDATAASQPAP</sequence>
<evidence type="ECO:0000259" key="3">
    <source>
        <dbReference type="PROSITE" id="PS50943"/>
    </source>
</evidence>
<reference evidence="4 5" key="1">
    <citation type="submission" date="2018-09" db="EMBL/GenBank/DDBJ databases">
        <title>Comparative genomics of Leucobacter spp.</title>
        <authorList>
            <person name="Reis A.C."/>
            <person name="Kolvenbach B.A."/>
            <person name="Corvini P.F.X."/>
            <person name="Nunes O.C."/>
        </authorList>
    </citation>
    <scope>NUCLEOTIDE SEQUENCE [LARGE SCALE GENOMIC DNA]</scope>
    <source>
        <strain evidence="4 5">TAN 31504</strain>
    </source>
</reference>
<dbReference type="EMBL" id="QYAC01000007">
    <property type="protein sequence ID" value="MBL3680301.1"/>
    <property type="molecule type" value="Genomic_DNA"/>
</dbReference>
<dbReference type="SUPFAM" id="SSF47413">
    <property type="entry name" value="lambda repressor-like DNA-binding domains"/>
    <property type="match status" value="1"/>
</dbReference>
<dbReference type="InterPro" id="IPR010982">
    <property type="entry name" value="Lambda_DNA-bd_dom_sf"/>
</dbReference>
<evidence type="ECO:0000256" key="2">
    <source>
        <dbReference type="SAM" id="MobiDB-lite"/>
    </source>
</evidence>
<proteinExistence type="predicted"/>
<dbReference type="SMART" id="SM00530">
    <property type="entry name" value="HTH_XRE"/>
    <property type="match status" value="1"/>
</dbReference>
<accession>A0ABS1SIT9</accession>
<evidence type="ECO:0000313" key="5">
    <source>
        <dbReference type="Proteomes" id="UP001645859"/>
    </source>
</evidence>
<feature type="region of interest" description="Disordered" evidence="2">
    <location>
        <begin position="96"/>
        <end position="115"/>
    </location>
</feature>
<dbReference type="PANTHER" id="PTHR46797">
    <property type="entry name" value="HTH-TYPE TRANSCRIPTIONAL REGULATOR"/>
    <property type="match status" value="1"/>
</dbReference>
<comment type="caution">
    <text evidence="4">The sequence shown here is derived from an EMBL/GenBank/DDBJ whole genome shotgun (WGS) entry which is preliminary data.</text>
</comment>
<dbReference type="Pfam" id="PF01381">
    <property type="entry name" value="HTH_3"/>
    <property type="match status" value="1"/>
</dbReference>
<dbReference type="InterPro" id="IPR001387">
    <property type="entry name" value="Cro/C1-type_HTH"/>
</dbReference>
<dbReference type="RefSeq" id="WP_202345566.1">
    <property type="nucleotide sequence ID" value="NZ_BAAAPI010000012.1"/>
</dbReference>
<evidence type="ECO:0000313" key="4">
    <source>
        <dbReference type="EMBL" id="MBL3680301.1"/>
    </source>
</evidence>
<gene>
    <name evidence="4" type="ORF">D3230_13535</name>
</gene>
<feature type="domain" description="HTH cro/C1-type" evidence="3">
    <location>
        <begin position="16"/>
        <end position="70"/>
    </location>
</feature>
<dbReference type="Gene3D" id="1.10.260.40">
    <property type="entry name" value="lambda repressor-like DNA-binding domains"/>
    <property type="match status" value="1"/>
</dbReference>
<name>A0ABS1SIT9_9MICO</name>